<gene>
    <name evidence="6" type="ORF">E2562_035339</name>
</gene>
<comment type="caution">
    <text evidence="6">The sequence shown here is derived from an EMBL/GenBank/DDBJ whole genome shotgun (WGS) entry which is preliminary data.</text>
</comment>
<sequence>MATSTTAAPRHSCAKLSVAVEDPKAAGGGAVFVKATWHPTRFSLAVTDGAGAWAAEASDAEVRLRAEQWDQPVADYLALAERYLAFQQPSSTYSFHDAGNGNRRLSWTFERQGTKLEWRWKLQPSPHTQQTVAEILDFLMDANIRLSEEVVRKTQSFDRLKQESEKCLQQSERFNNEKAEFEQATFSKVSPGICLMGAFLHMAISYSSIHTQLKIFVTLTLLVCINTDIGHSQHYLWSIIFPQLVSLDFCSLLWSYFNFWHQCFSHSVLSCLELKKDIELTIVVHYSLLCQTSSLWLS</sequence>
<dbReference type="InterPro" id="IPR053961">
    <property type="entry name" value="XRCC4_N"/>
</dbReference>
<dbReference type="GO" id="GO:0006303">
    <property type="term" value="P:double-strand break repair via nonhomologous end joining"/>
    <property type="evidence" value="ECO:0007669"/>
    <property type="project" value="TreeGrafter"/>
</dbReference>
<keyword evidence="4" id="KW-0539">Nucleus</keyword>
<dbReference type="OrthoDB" id="8064436at2759"/>
<dbReference type="Pfam" id="PF06632">
    <property type="entry name" value="XRCC4"/>
    <property type="match status" value="1"/>
</dbReference>
<dbReference type="Proteomes" id="UP000479710">
    <property type="component" value="Unassembled WGS sequence"/>
</dbReference>
<dbReference type="InterPro" id="IPR010585">
    <property type="entry name" value="DNA_repair_prot_XRCC4"/>
</dbReference>
<reference evidence="6 7" key="1">
    <citation type="submission" date="2019-11" db="EMBL/GenBank/DDBJ databases">
        <title>Whole genome sequence of Oryza granulata.</title>
        <authorList>
            <person name="Li W."/>
        </authorList>
    </citation>
    <scope>NUCLEOTIDE SEQUENCE [LARGE SCALE GENOMIC DNA]</scope>
    <source>
        <strain evidence="7">cv. Menghai</strain>
        <tissue evidence="6">Leaf</tissue>
    </source>
</reference>
<evidence type="ECO:0000259" key="5">
    <source>
        <dbReference type="Pfam" id="PF06632"/>
    </source>
</evidence>
<protein>
    <recommendedName>
        <fullName evidence="5">XRCC4 N-terminal domain-containing protein</fullName>
    </recommendedName>
</protein>
<proteinExistence type="predicted"/>
<evidence type="ECO:0000256" key="3">
    <source>
        <dbReference type="ARBA" id="ARBA00023204"/>
    </source>
</evidence>
<evidence type="ECO:0000256" key="1">
    <source>
        <dbReference type="ARBA" id="ARBA00004123"/>
    </source>
</evidence>
<dbReference type="GO" id="GO:0005958">
    <property type="term" value="C:DNA-dependent protein kinase-DNA ligase 4 complex"/>
    <property type="evidence" value="ECO:0007669"/>
    <property type="project" value="TreeGrafter"/>
</dbReference>
<dbReference type="Gene3D" id="2.170.210.10">
    <property type="entry name" value="DNA double-strand break repair and VJ recombination XRCC4, N-terminal"/>
    <property type="match status" value="1"/>
</dbReference>
<dbReference type="GO" id="GO:0010165">
    <property type="term" value="P:response to X-ray"/>
    <property type="evidence" value="ECO:0007669"/>
    <property type="project" value="TreeGrafter"/>
</dbReference>
<dbReference type="EMBL" id="SPHZ02000006">
    <property type="protein sequence ID" value="KAF0915308.1"/>
    <property type="molecule type" value="Genomic_DNA"/>
</dbReference>
<evidence type="ECO:0000256" key="4">
    <source>
        <dbReference type="ARBA" id="ARBA00023242"/>
    </source>
</evidence>
<name>A0A6G1DRR1_9ORYZ</name>
<organism evidence="6 7">
    <name type="scientific">Oryza meyeriana var. granulata</name>
    <dbReference type="NCBI Taxonomy" id="110450"/>
    <lineage>
        <taxon>Eukaryota</taxon>
        <taxon>Viridiplantae</taxon>
        <taxon>Streptophyta</taxon>
        <taxon>Embryophyta</taxon>
        <taxon>Tracheophyta</taxon>
        <taxon>Spermatophyta</taxon>
        <taxon>Magnoliopsida</taxon>
        <taxon>Liliopsida</taxon>
        <taxon>Poales</taxon>
        <taxon>Poaceae</taxon>
        <taxon>BOP clade</taxon>
        <taxon>Oryzoideae</taxon>
        <taxon>Oryzeae</taxon>
        <taxon>Oryzinae</taxon>
        <taxon>Oryza</taxon>
        <taxon>Oryza meyeriana</taxon>
    </lineage>
</organism>
<dbReference type="InterPro" id="IPR038051">
    <property type="entry name" value="XRCC4-like_N_sf"/>
</dbReference>
<accession>A0A6G1DRR1</accession>
<evidence type="ECO:0000313" key="7">
    <source>
        <dbReference type="Proteomes" id="UP000479710"/>
    </source>
</evidence>
<dbReference type="PANTHER" id="PTHR28559:SF1">
    <property type="entry name" value="DNA REPAIR PROTEIN XRCC4"/>
    <property type="match status" value="1"/>
</dbReference>
<dbReference type="GO" id="GO:0006310">
    <property type="term" value="P:DNA recombination"/>
    <property type="evidence" value="ECO:0007669"/>
    <property type="project" value="InterPro"/>
</dbReference>
<evidence type="ECO:0000256" key="2">
    <source>
        <dbReference type="ARBA" id="ARBA00022763"/>
    </source>
</evidence>
<dbReference type="PANTHER" id="PTHR28559">
    <property type="entry name" value="DNA REPAIR PROTEIN XRCC4"/>
    <property type="match status" value="1"/>
</dbReference>
<feature type="domain" description="XRCC4 N-terminal" evidence="5">
    <location>
        <begin position="31"/>
        <end position="124"/>
    </location>
</feature>
<dbReference type="GO" id="GO:0032807">
    <property type="term" value="C:DNA ligase IV complex"/>
    <property type="evidence" value="ECO:0007669"/>
    <property type="project" value="TreeGrafter"/>
</dbReference>
<comment type="subcellular location">
    <subcellularLocation>
        <location evidence="1">Nucleus</location>
    </subcellularLocation>
</comment>
<dbReference type="GO" id="GO:0003677">
    <property type="term" value="F:DNA binding"/>
    <property type="evidence" value="ECO:0007669"/>
    <property type="project" value="InterPro"/>
</dbReference>
<keyword evidence="2" id="KW-0227">DNA damage</keyword>
<dbReference type="AlphaFoldDB" id="A0A6G1DRR1"/>
<keyword evidence="3" id="KW-0234">DNA repair</keyword>
<evidence type="ECO:0000313" key="6">
    <source>
        <dbReference type="EMBL" id="KAF0915308.1"/>
    </source>
</evidence>
<dbReference type="SUPFAM" id="SSF58022">
    <property type="entry name" value="XRCC4, C-terminal oligomerization domain"/>
    <property type="match status" value="1"/>
</dbReference>
<keyword evidence="7" id="KW-1185">Reference proteome</keyword>